<accession>A0A0M3JJN0</accession>
<sequence length="60" mass="6736">LIPSPRDGERETNADEAQTCDIQLNDYNRRFSGEPRPVRHLCTLGARAHAITLTCRDTLA</sequence>
<name>A0A0M3JJN0_ANISI</name>
<proteinExistence type="predicted"/>
<evidence type="ECO:0000313" key="1">
    <source>
        <dbReference type="WBParaSite" id="ASIM_0000785101-mRNA-1"/>
    </source>
</evidence>
<reference evidence="1" key="1">
    <citation type="submission" date="2017-02" db="UniProtKB">
        <authorList>
            <consortium name="WormBaseParasite"/>
        </authorList>
    </citation>
    <scope>IDENTIFICATION</scope>
</reference>
<organism evidence="1">
    <name type="scientific">Anisakis simplex</name>
    <name type="common">Herring worm</name>
    <dbReference type="NCBI Taxonomy" id="6269"/>
    <lineage>
        <taxon>Eukaryota</taxon>
        <taxon>Metazoa</taxon>
        <taxon>Ecdysozoa</taxon>
        <taxon>Nematoda</taxon>
        <taxon>Chromadorea</taxon>
        <taxon>Rhabditida</taxon>
        <taxon>Spirurina</taxon>
        <taxon>Ascaridomorpha</taxon>
        <taxon>Ascaridoidea</taxon>
        <taxon>Anisakidae</taxon>
        <taxon>Anisakis</taxon>
        <taxon>Anisakis simplex complex</taxon>
    </lineage>
</organism>
<dbReference type="WBParaSite" id="ASIM_0000785101-mRNA-1">
    <property type="protein sequence ID" value="ASIM_0000785101-mRNA-1"/>
    <property type="gene ID" value="ASIM_0000785101"/>
</dbReference>
<dbReference type="AlphaFoldDB" id="A0A0M3JJN0"/>
<protein>
    <submittedName>
        <fullName evidence="1">Kinesin motor domain-containing protein</fullName>
    </submittedName>
</protein>